<dbReference type="NCBIfam" id="TIGR01845">
    <property type="entry name" value="outer_NodT"/>
    <property type="match status" value="1"/>
</dbReference>
<reference evidence="3 4" key="1">
    <citation type="submission" date="2018-06" db="EMBL/GenBank/DDBJ databases">
        <title>Azoarcus communis strain SWub3 genome.</title>
        <authorList>
            <person name="Zorraquino Salvo V."/>
            <person name="Toubiana D."/>
            <person name="Blumwald E."/>
        </authorList>
    </citation>
    <scope>NUCLEOTIDE SEQUENCE [LARGE SCALE GENOMIC DNA]</scope>
    <source>
        <strain evidence="3 4">SWub3</strain>
    </source>
</reference>
<dbReference type="SUPFAM" id="SSF56954">
    <property type="entry name" value="Outer membrane efflux proteins (OEP)"/>
    <property type="match status" value="1"/>
</dbReference>
<keyword evidence="2" id="KW-0732">Signal</keyword>
<keyword evidence="2" id="KW-0564">Palmitate</keyword>
<dbReference type="Proteomes" id="UP000248259">
    <property type="component" value="Unassembled WGS sequence"/>
</dbReference>
<gene>
    <name evidence="3" type="ORF">DNK49_02205</name>
</gene>
<evidence type="ECO:0008006" key="5">
    <source>
        <dbReference type="Google" id="ProtNLM"/>
    </source>
</evidence>
<dbReference type="Pfam" id="PF02321">
    <property type="entry name" value="OEP"/>
    <property type="match status" value="2"/>
</dbReference>
<evidence type="ECO:0000313" key="3">
    <source>
        <dbReference type="EMBL" id="PZA18362.1"/>
    </source>
</evidence>
<name>A0A323V047_9RHOO</name>
<dbReference type="GO" id="GO:0015562">
    <property type="term" value="F:efflux transmembrane transporter activity"/>
    <property type="evidence" value="ECO:0007669"/>
    <property type="project" value="InterPro"/>
</dbReference>
<dbReference type="Gene3D" id="2.20.200.10">
    <property type="entry name" value="Outer membrane efflux proteins (OEP)"/>
    <property type="match status" value="1"/>
</dbReference>
<dbReference type="GO" id="GO:0005886">
    <property type="term" value="C:plasma membrane"/>
    <property type="evidence" value="ECO:0007669"/>
    <property type="project" value="UniProtKB-SubCell"/>
</dbReference>
<keyword evidence="2" id="KW-0812">Transmembrane</keyword>
<keyword evidence="2" id="KW-1134">Transmembrane beta strand</keyword>
<keyword evidence="2" id="KW-0472">Membrane</keyword>
<keyword evidence="4" id="KW-1185">Reference proteome</keyword>
<protein>
    <recommendedName>
        <fullName evidence="5">Transporter</fullName>
    </recommendedName>
</protein>
<dbReference type="InterPro" id="IPR010131">
    <property type="entry name" value="MdtP/NodT-like"/>
</dbReference>
<dbReference type="AlphaFoldDB" id="A0A323V047"/>
<dbReference type="PANTHER" id="PTHR30203:SF33">
    <property type="entry name" value="BLR4455 PROTEIN"/>
    <property type="match status" value="1"/>
</dbReference>
<feature type="chain" id="PRO_5016193612" description="Transporter" evidence="2">
    <location>
        <begin position="28"/>
        <end position="480"/>
    </location>
</feature>
<dbReference type="OrthoDB" id="9770517at2"/>
<dbReference type="InterPro" id="IPR003423">
    <property type="entry name" value="OMP_efflux"/>
</dbReference>
<evidence type="ECO:0000256" key="2">
    <source>
        <dbReference type="RuleBase" id="RU362097"/>
    </source>
</evidence>
<dbReference type="PROSITE" id="PS51257">
    <property type="entry name" value="PROKAR_LIPOPROTEIN"/>
    <property type="match status" value="1"/>
</dbReference>
<proteinExistence type="inferred from homology"/>
<comment type="similarity">
    <text evidence="1 2">Belongs to the outer membrane factor (OMF) (TC 1.B.17) family.</text>
</comment>
<keyword evidence="2" id="KW-0449">Lipoprotein</keyword>
<feature type="signal peptide" evidence="2">
    <location>
        <begin position="1"/>
        <end position="27"/>
    </location>
</feature>
<dbReference type="Gene3D" id="1.20.1600.10">
    <property type="entry name" value="Outer membrane efflux proteins (OEP)"/>
    <property type="match status" value="1"/>
</dbReference>
<evidence type="ECO:0000256" key="1">
    <source>
        <dbReference type="ARBA" id="ARBA00007613"/>
    </source>
</evidence>
<dbReference type="PANTHER" id="PTHR30203">
    <property type="entry name" value="OUTER MEMBRANE CATION EFFLUX PROTEIN"/>
    <property type="match status" value="1"/>
</dbReference>
<sequence length="480" mass="51344">MNMRFHTAFRPCRLAVLCAALTLGGCALPLTHPGASVDLPLTWSEATANARLDVELDTQWWRGFHSGELEQLVEQSLAGSPDLAVATERVLQAEIATRSAGATLFPTVNLNLNTGLSGTNGAGIATTRSEASSASLGVSYEIDVWGSNIARLQGSRATLAATRYDYEATRLSLVAGVSSAYAQVLAQRARLTIARENLAIAERLFAIVEARYRNGAASALDVSRQRSTVLSQRDAIVPLETTERQLLRALAILVGSVPQGFDVKADTLALAIPEPGMVLPAELLLRRPDLAAAEARLQAADADIAVARAALFPLKLNLGISSALSSGEFGLVGLSNPLNTANLTVSLLQSIFDGGRLRGAVETTESQRRASVETYRKTILTALKEVEDAIATVERGRIQEATQQAIKAEAERALRLSELRYREGSDTLSTLLDAQRSLFSVQDTLVQQRLTRINAAVDLYKALGGGWQLSQTDVSATTPQ</sequence>
<accession>A0A323V047</accession>
<dbReference type="EMBL" id="QKOE01000001">
    <property type="protein sequence ID" value="PZA18362.1"/>
    <property type="molecule type" value="Genomic_DNA"/>
</dbReference>
<evidence type="ECO:0000313" key="4">
    <source>
        <dbReference type="Proteomes" id="UP000248259"/>
    </source>
</evidence>
<comment type="caution">
    <text evidence="3">The sequence shown here is derived from an EMBL/GenBank/DDBJ whole genome shotgun (WGS) entry which is preliminary data.</text>
</comment>
<organism evidence="3 4">
    <name type="scientific">Parazoarcus communis SWub3 = DSM 12120</name>
    <dbReference type="NCBI Taxonomy" id="1121029"/>
    <lineage>
        <taxon>Bacteria</taxon>
        <taxon>Pseudomonadati</taxon>
        <taxon>Pseudomonadota</taxon>
        <taxon>Betaproteobacteria</taxon>
        <taxon>Rhodocyclales</taxon>
        <taxon>Zoogloeaceae</taxon>
        <taxon>Parazoarcus</taxon>
    </lineage>
</organism>
<comment type="subcellular location">
    <subcellularLocation>
        <location evidence="2">Cell membrane</location>
        <topology evidence="2">Lipid-anchor</topology>
    </subcellularLocation>
</comment>